<gene>
    <name evidence="2" type="ORF">Nepgr_018646</name>
</gene>
<dbReference type="EMBL" id="BSYO01000017">
    <property type="protein sequence ID" value="GMH16805.1"/>
    <property type="molecule type" value="Genomic_DNA"/>
</dbReference>
<keyword evidence="3" id="KW-1185">Reference proteome</keyword>
<reference evidence="2" key="1">
    <citation type="submission" date="2023-05" db="EMBL/GenBank/DDBJ databases">
        <title>Nepenthes gracilis genome sequencing.</title>
        <authorList>
            <person name="Fukushima K."/>
        </authorList>
    </citation>
    <scope>NUCLEOTIDE SEQUENCE</scope>
    <source>
        <strain evidence="2">SING2019-196</strain>
    </source>
</reference>
<dbReference type="AlphaFoldDB" id="A0AAD3SRV3"/>
<feature type="region of interest" description="Disordered" evidence="1">
    <location>
        <begin position="45"/>
        <end position="96"/>
    </location>
</feature>
<accession>A0AAD3SRV3</accession>
<evidence type="ECO:0000313" key="3">
    <source>
        <dbReference type="Proteomes" id="UP001279734"/>
    </source>
</evidence>
<name>A0AAD3SRV3_NEPGR</name>
<evidence type="ECO:0000256" key="1">
    <source>
        <dbReference type="SAM" id="MobiDB-lite"/>
    </source>
</evidence>
<dbReference type="Proteomes" id="UP001279734">
    <property type="component" value="Unassembled WGS sequence"/>
</dbReference>
<sequence length="96" mass="10192">MNVISCFPAWVSSSKSSSIKLVQEEADTKSSSVYLGALRSLLPASPSTNFSDEQARMSINGGNSEPSQIAEREEKSSSSCSCENAKNLVPSGKEDT</sequence>
<organism evidence="2 3">
    <name type="scientific">Nepenthes gracilis</name>
    <name type="common">Slender pitcher plant</name>
    <dbReference type="NCBI Taxonomy" id="150966"/>
    <lineage>
        <taxon>Eukaryota</taxon>
        <taxon>Viridiplantae</taxon>
        <taxon>Streptophyta</taxon>
        <taxon>Embryophyta</taxon>
        <taxon>Tracheophyta</taxon>
        <taxon>Spermatophyta</taxon>
        <taxon>Magnoliopsida</taxon>
        <taxon>eudicotyledons</taxon>
        <taxon>Gunneridae</taxon>
        <taxon>Pentapetalae</taxon>
        <taxon>Caryophyllales</taxon>
        <taxon>Nepenthaceae</taxon>
        <taxon>Nepenthes</taxon>
    </lineage>
</organism>
<evidence type="ECO:0000313" key="2">
    <source>
        <dbReference type="EMBL" id="GMH16805.1"/>
    </source>
</evidence>
<protein>
    <submittedName>
        <fullName evidence="2">Uncharacterized protein</fullName>
    </submittedName>
</protein>
<comment type="caution">
    <text evidence="2">The sequence shown here is derived from an EMBL/GenBank/DDBJ whole genome shotgun (WGS) entry which is preliminary data.</text>
</comment>
<proteinExistence type="predicted"/>